<dbReference type="InterPro" id="IPR036764">
    <property type="entry name" value="Peptidase_Prp_sf"/>
</dbReference>
<dbReference type="PANTHER" id="PTHR39178">
    <property type="entry name" value="HYPOTHETICAL RIBOSOME-ASSOCIATED PROTEIN"/>
    <property type="match status" value="1"/>
</dbReference>
<dbReference type="Pfam" id="PF04327">
    <property type="entry name" value="Peptidase_Prp"/>
    <property type="match status" value="1"/>
</dbReference>
<reference evidence="7" key="2">
    <citation type="submission" date="2021-04" db="EMBL/GenBank/DDBJ databases">
        <authorList>
            <person name="Gilroy R."/>
        </authorList>
    </citation>
    <scope>NUCLEOTIDE SEQUENCE</scope>
    <source>
        <strain evidence="7">ChiSxjej1B13-11762</strain>
    </source>
</reference>
<evidence type="ECO:0000256" key="1">
    <source>
        <dbReference type="ARBA" id="ARBA00022517"/>
    </source>
</evidence>
<reference evidence="7" key="1">
    <citation type="journal article" date="2021" name="PeerJ">
        <title>Extensive microbial diversity within the chicken gut microbiome revealed by metagenomics and culture.</title>
        <authorList>
            <person name="Gilroy R."/>
            <person name="Ravi A."/>
            <person name="Getino M."/>
            <person name="Pursley I."/>
            <person name="Horton D.L."/>
            <person name="Alikhan N.F."/>
            <person name="Baker D."/>
            <person name="Gharbi K."/>
            <person name="Hall N."/>
            <person name="Watson M."/>
            <person name="Adriaenssens E.M."/>
            <person name="Foster-Nyarko E."/>
            <person name="Jarju S."/>
            <person name="Secka A."/>
            <person name="Antonio M."/>
            <person name="Oren A."/>
            <person name="Chaudhuri R.R."/>
            <person name="La Ragione R."/>
            <person name="Hildebrand F."/>
            <person name="Pallen M.J."/>
        </authorList>
    </citation>
    <scope>NUCLEOTIDE SEQUENCE</scope>
    <source>
        <strain evidence="7">ChiSxjej1B13-11762</strain>
    </source>
</reference>
<dbReference type="Gene3D" id="3.30.70.1490">
    <property type="entry name" value="Cysteine protease Prp"/>
    <property type="match status" value="1"/>
</dbReference>
<keyword evidence="4" id="KW-0788">Thiol protease</keyword>
<name>A0A9D1RAF0_9FIRM</name>
<evidence type="ECO:0000256" key="3">
    <source>
        <dbReference type="ARBA" id="ARBA00022801"/>
    </source>
</evidence>
<sequence>MIHTVVFRDQEDRVRGFHISGHAGYGQAGEDVVCAAVSMLAINTANAIERLAEDRFSMTADDEKGDMLYSVEGIPSREASLLLEALVLGLEGMADDENYAEYIDLTFQEV</sequence>
<evidence type="ECO:0000256" key="4">
    <source>
        <dbReference type="ARBA" id="ARBA00022807"/>
    </source>
</evidence>
<evidence type="ECO:0000313" key="8">
    <source>
        <dbReference type="Proteomes" id="UP000824263"/>
    </source>
</evidence>
<dbReference type="CDD" id="cd16332">
    <property type="entry name" value="Prp-like"/>
    <property type="match status" value="1"/>
</dbReference>
<gene>
    <name evidence="7" type="ORF">H9873_01800</name>
</gene>
<dbReference type="PANTHER" id="PTHR39178:SF1">
    <property type="entry name" value="RIBOSOMAL-PROCESSING CYSTEINE PROTEASE PRP"/>
    <property type="match status" value="1"/>
</dbReference>
<evidence type="ECO:0000256" key="6">
    <source>
        <dbReference type="ARBA" id="ARBA00044538"/>
    </source>
</evidence>
<dbReference type="SUPFAM" id="SSF118010">
    <property type="entry name" value="TM1457-like"/>
    <property type="match status" value="1"/>
</dbReference>
<keyword evidence="3" id="KW-0378">Hydrolase</keyword>
<dbReference type="EMBL" id="DXGF01000033">
    <property type="protein sequence ID" value="HIW83047.1"/>
    <property type="molecule type" value="Genomic_DNA"/>
</dbReference>
<evidence type="ECO:0000256" key="5">
    <source>
        <dbReference type="ARBA" id="ARBA00044503"/>
    </source>
</evidence>
<evidence type="ECO:0000313" key="7">
    <source>
        <dbReference type="EMBL" id="HIW83047.1"/>
    </source>
</evidence>
<dbReference type="AlphaFoldDB" id="A0A9D1RAF0"/>
<accession>A0A9D1RAF0</accession>
<comment type="caution">
    <text evidence="7">The sequence shown here is derived from an EMBL/GenBank/DDBJ whole genome shotgun (WGS) entry which is preliminary data.</text>
</comment>
<dbReference type="GO" id="GO:0008234">
    <property type="term" value="F:cysteine-type peptidase activity"/>
    <property type="evidence" value="ECO:0007669"/>
    <property type="project" value="UniProtKB-KW"/>
</dbReference>
<keyword evidence="2 7" id="KW-0645">Protease</keyword>
<dbReference type="GO" id="GO:0042254">
    <property type="term" value="P:ribosome biogenesis"/>
    <property type="evidence" value="ECO:0007669"/>
    <property type="project" value="UniProtKB-KW"/>
</dbReference>
<dbReference type="InterPro" id="IPR007422">
    <property type="entry name" value="Peptidase_Prp"/>
</dbReference>
<evidence type="ECO:0000256" key="2">
    <source>
        <dbReference type="ARBA" id="ARBA00022670"/>
    </source>
</evidence>
<keyword evidence="1" id="KW-0690">Ribosome biogenesis</keyword>
<dbReference type="Proteomes" id="UP000824263">
    <property type="component" value="Unassembled WGS sequence"/>
</dbReference>
<dbReference type="GO" id="GO:0006508">
    <property type="term" value="P:proteolysis"/>
    <property type="evidence" value="ECO:0007669"/>
    <property type="project" value="UniProtKB-KW"/>
</dbReference>
<comment type="similarity">
    <text evidence="5">Belongs to the Prp family.</text>
</comment>
<organism evidence="7 8">
    <name type="scientific">Candidatus Dorea gallistercoris</name>
    <dbReference type="NCBI Taxonomy" id="2838542"/>
    <lineage>
        <taxon>Bacteria</taxon>
        <taxon>Bacillati</taxon>
        <taxon>Bacillota</taxon>
        <taxon>Clostridia</taxon>
        <taxon>Lachnospirales</taxon>
        <taxon>Lachnospiraceae</taxon>
        <taxon>Dorea</taxon>
    </lineage>
</organism>
<proteinExistence type="inferred from homology"/>
<protein>
    <recommendedName>
        <fullName evidence="6">Ribosomal processing cysteine protease Prp</fullName>
    </recommendedName>
</protein>